<dbReference type="Proteomes" id="UP000563151">
    <property type="component" value="Unassembled WGS sequence"/>
</dbReference>
<evidence type="ECO:0000256" key="1">
    <source>
        <dbReference type="SAM" id="Phobius"/>
    </source>
</evidence>
<feature type="transmembrane region" description="Helical" evidence="1">
    <location>
        <begin position="53"/>
        <end position="71"/>
    </location>
</feature>
<reference evidence="2 3" key="1">
    <citation type="submission" date="2020-04" db="EMBL/GenBank/DDBJ databases">
        <title>Genomic insights into acetone-butanol-ethanol (ABE) fermentation by sequencing solventogenic clostridia strains.</title>
        <authorList>
            <person name="Brown S."/>
        </authorList>
    </citation>
    <scope>NUCLEOTIDE SEQUENCE [LARGE SCALE GENOMIC DNA]</scope>
    <source>
        <strain evidence="2 3">DJ011</strain>
    </source>
</reference>
<keyword evidence="1" id="KW-1133">Transmembrane helix</keyword>
<gene>
    <name evidence="2" type="ORF">HGG79_00725</name>
</gene>
<proteinExistence type="predicted"/>
<accession>A0A923E4J8</accession>
<keyword evidence="1" id="KW-0812">Transmembrane</keyword>
<evidence type="ECO:0000313" key="2">
    <source>
        <dbReference type="EMBL" id="MBC2396300.1"/>
    </source>
</evidence>
<comment type="caution">
    <text evidence="2">The sequence shown here is derived from an EMBL/GenBank/DDBJ whole genome shotgun (WGS) entry which is preliminary data.</text>
</comment>
<name>A0A923E4J8_CLOTT</name>
<keyword evidence="1" id="KW-0472">Membrane</keyword>
<dbReference type="RefSeq" id="WP_035146671.1">
    <property type="nucleotide sequence ID" value="NZ_JAAZWO010000001.1"/>
</dbReference>
<protein>
    <submittedName>
        <fullName evidence="2">Uncharacterized protein</fullName>
    </submittedName>
</protein>
<feature type="transmembrane region" description="Helical" evidence="1">
    <location>
        <begin position="6"/>
        <end position="22"/>
    </location>
</feature>
<organism evidence="2 3">
    <name type="scientific">Clostridium tetanomorphum</name>
    <dbReference type="NCBI Taxonomy" id="1553"/>
    <lineage>
        <taxon>Bacteria</taxon>
        <taxon>Bacillati</taxon>
        <taxon>Bacillota</taxon>
        <taxon>Clostridia</taxon>
        <taxon>Eubacteriales</taxon>
        <taxon>Clostridiaceae</taxon>
        <taxon>Clostridium</taxon>
    </lineage>
</organism>
<dbReference type="EMBL" id="JAAZWO010000001">
    <property type="protein sequence ID" value="MBC2396300.1"/>
    <property type="molecule type" value="Genomic_DNA"/>
</dbReference>
<sequence length="77" mass="9376">MNISLMKVVTYLLFGIMLYFSTKDFEKFYKKEYDLDSGKKEIIKYIHRCEVRIEIILFFIIINIITIAAYFTRYNNK</sequence>
<evidence type="ECO:0000313" key="3">
    <source>
        <dbReference type="Proteomes" id="UP000563151"/>
    </source>
</evidence>
<keyword evidence="3" id="KW-1185">Reference proteome</keyword>
<dbReference type="AlphaFoldDB" id="A0A923E4J8"/>